<evidence type="ECO:0000313" key="3">
    <source>
        <dbReference type="Proteomes" id="UP000520198"/>
    </source>
</evidence>
<organism evidence="2 3">
    <name type="scientific">Ensifer oleiphilus</name>
    <dbReference type="NCBI Taxonomy" id="2742698"/>
    <lineage>
        <taxon>Bacteria</taxon>
        <taxon>Pseudomonadati</taxon>
        <taxon>Pseudomonadota</taxon>
        <taxon>Alphaproteobacteria</taxon>
        <taxon>Hyphomicrobiales</taxon>
        <taxon>Rhizobiaceae</taxon>
        <taxon>Sinorhizobium/Ensifer group</taxon>
        <taxon>Ensifer</taxon>
    </lineage>
</organism>
<protein>
    <recommendedName>
        <fullName evidence="1">DUF5680 domain-containing protein</fullName>
    </recommendedName>
</protein>
<dbReference type="RefSeq" id="WP_176352093.1">
    <property type="nucleotide sequence ID" value="NZ_JABWDU010000001.1"/>
</dbReference>
<accession>A0A7Y6Q3Q0</accession>
<keyword evidence="3" id="KW-1185">Reference proteome</keyword>
<gene>
    <name evidence="2" type="ORF">HT585_06485</name>
</gene>
<reference evidence="2 3" key="1">
    <citation type="submission" date="2020-06" db="EMBL/GenBank/DDBJ databases">
        <authorList>
            <person name="Grouzdev D.S."/>
        </authorList>
    </citation>
    <scope>NUCLEOTIDE SEQUENCE [LARGE SCALE GENOMIC DNA]</scope>
    <source>
        <strain evidence="2 3">HO-A22</strain>
    </source>
</reference>
<comment type="caution">
    <text evidence="2">The sequence shown here is derived from an EMBL/GenBank/DDBJ whole genome shotgun (WGS) entry which is preliminary data.</text>
</comment>
<feature type="domain" description="DUF5680" evidence="1">
    <location>
        <begin position="47"/>
        <end position="153"/>
    </location>
</feature>
<dbReference type="Pfam" id="PF18931">
    <property type="entry name" value="DUF5680"/>
    <property type="match status" value="1"/>
</dbReference>
<evidence type="ECO:0000259" key="1">
    <source>
        <dbReference type="Pfam" id="PF18931"/>
    </source>
</evidence>
<dbReference type="AlphaFoldDB" id="A0A7Y6Q3Q0"/>
<proteinExistence type="predicted"/>
<evidence type="ECO:0000313" key="2">
    <source>
        <dbReference type="EMBL" id="NVD38494.1"/>
    </source>
</evidence>
<dbReference type="InterPro" id="IPR043735">
    <property type="entry name" value="DUF5680"/>
</dbReference>
<dbReference type="EMBL" id="JABWDU010000001">
    <property type="protein sequence ID" value="NVD38494.1"/>
    <property type="molecule type" value="Genomic_DNA"/>
</dbReference>
<name>A0A7Y6Q3Q0_9HYPH</name>
<sequence>MASIEDLRDFIVEAKSKAYVGGGTAQPPSRAGARDIGYQRDRWRYLDSYFGGTDFAGQETVWFGEDARWAMNYFGHVIRPDLIDAERAGIVIKTALGTMYREKRHFLGGMQYRHAYGTYIDTSRGDTQHFSGREVIFVDGEEAYELDYRGGLIVP</sequence>
<dbReference type="Proteomes" id="UP000520198">
    <property type="component" value="Unassembled WGS sequence"/>
</dbReference>